<dbReference type="GO" id="GO:0008270">
    <property type="term" value="F:zinc ion binding"/>
    <property type="evidence" value="ECO:0007669"/>
    <property type="project" value="UniProtKB-KW"/>
</dbReference>
<reference evidence="6 7" key="1">
    <citation type="submission" date="2019-09" db="EMBL/GenBank/DDBJ databases">
        <title>Bird 10,000 Genomes (B10K) Project - Family phase.</title>
        <authorList>
            <person name="Zhang G."/>
        </authorList>
    </citation>
    <scope>NUCLEOTIDE SEQUENCE [LARGE SCALE GENOMIC DNA]</scope>
    <source>
        <strain evidence="6">B10K-DU-001-78</strain>
        <tissue evidence="6">Muscle</tissue>
    </source>
</reference>
<evidence type="ECO:0000313" key="7">
    <source>
        <dbReference type="Proteomes" id="UP000557230"/>
    </source>
</evidence>
<dbReference type="SUPFAM" id="SSF57756">
    <property type="entry name" value="Retrovirus zinc finger-like domains"/>
    <property type="match status" value="1"/>
</dbReference>
<feature type="non-terminal residue" evidence="6">
    <location>
        <position position="171"/>
    </location>
</feature>
<sequence>ETKVYVGNLGTGAGKGELERAFSYYGPLRTVWIARNPPGFAFVEFEDPRDAEDAVRGLDGKVICGSRVRVEVSTGMPRRSRYDRPPARRPFDPNDRCYECGEKGHYAYDCHRYSRRRRSRYVWGRRGRLCFASSAGVSRSASYRRSRSISPRRSRSVSPRRSRSASLKRSR</sequence>
<dbReference type="Gene3D" id="4.10.60.10">
    <property type="entry name" value="Zinc finger, CCHC-type"/>
    <property type="match status" value="1"/>
</dbReference>
<dbReference type="OrthoDB" id="5970at2759"/>
<name>A0A7L1GGI9_9PICI</name>
<feature type="domain" description="CCHC-type" evidence="5">
    <location>
        <begin position="96"/>
        <end position="110"/>
    </location>
</feature>
<dbReference type="InterPro" id="IPR001878">
    <property type="entry name" value="Znf_CCHC"/>
</dbReference>
<comment type="caution">
    <text evidence="6">The sequence shown here is derived from an EMBL/GenBank/DDBJ whole genome shotgun (WGS) entry which is preliminary data.</text>
</comment>
<dbReference type="PROSITE" id="PS50158">
    <property type="entry name" value="ZF_CCHC"/>
    <property type="match status" value="1"/>
</dbReference>
<evidence type="ECO:0000256" key="2">
    <source>
        <dbReference type="PROSITE-ProRule" id="PRU00176"/>
    </source>
</evidence>
<evidence type="ECO:0000256" key="3">
    <source>
        <dbReference type="SAM" id="MobiDB-lite"/>
    </source>
</evidence>
<keyword evidence="1" id="KW-0863">Zinc-finger</keyword>
<dbReference type="InterPro" id="IPR000504">
    <property type="entry name" value="RRM_dom"/>
</dbReference>
<protein>
    <submittedName>
        <fullName evidence="6">SRSF7 factor</fullName>
    </submittedName>
</protein>
<keyword evidence="1" id="KW-0479">Metal-binding</keyword>
<organism evidence="6 7">
    <name type="scientific">Indicator maculatus</name>
    <name type="common">spotted honeyguide</name>
    <dbReference type="NCBI Taxonomy" id="545262"/>
    <lineage>
        <taxon>Eukaryota</taxon>
        <taxon>Metazoa</taxon>
        <taxon>Chordata</taxon>
        <taxon>Craniata</taxon>
        <taxon>Vertebrata</taxon>
        <taxon>Euteleostomi</taxon>
        <taxon>Archelosauria</taxon>
        <taxon>Archosauria</taxon>
        <taxon>Dinosauria</taxon>
        <taxon>Saurischia</taxon>
        <taxon>Theropoda</taxon>
        <taxon>Coelurosauria</taxon>
        <taxon>Aves</taxon>
        <taxon>Neognathae</taxon>
        <taxon>Neoaves</taxon>
        <taxon>Telluraves</taxon>
        <taxon>Coraciimorphae</taxon>
        <taxon>Piciformes</taxon>
        <taxon>Indicatoridae</taxon>
        <taxon>Indicator</taxon>
    </lineage>
</organism>
<keyword evidence="2" id="KW-0694">RNA-binding</keyword>
<dbReference type="InterPro" id="IPR034651">
    <property type="entry name" value="SRSF7_RRM"/>
</dbReference>
<keyword evidence="7" id="KW-1185">Reference proteome</keyword>
<dbReference type="GO" id="GO:0003723">
    <property type="term" value="F:RNA binding"/>
    <property type="evidence" value="ECO:0007669"/>
    <property type="project" value="UniProtKB-UniRule"/>
</dbReference>
<dbReference type="InterPro" id="IPR035979">
    <property type="entry name" value="RBD_domain_sf"/>
</dbReference>
<dbReference type="Pfam" id="PF00076">
    <property type="entry name" value="RRM_1"/>
    <property type="match status" value="1"/>
</dbReference>
<evidence type="ECO:0000259" key="5">
    <source>
        <dbReference type="PROSITE" id="PS50158"/>
    </source>
</evidence>
<gene>
    <name evidence="6" type="primary">Srsf7</name>
    <name evidence="6" type="ORF">INDMAC_R14200</name>
</gene>
<proteinExistence type="predicted"/>
<dbReference type="PROSITE" id="PS50102">
    <property type="entry name" value="RRM"/>
    <property type="match status" value="1"/>
</dbReference>
<dbReference type="EMBL" id="VXBD01007976">
    <property type="protein sequence ID" value="NXN13173.1"/>
    <property type="molecule type" value="Genomic_DNA"/>
</dbReference>
<feature type="compositionally biased region" description="Basic residues" evidence="3">
    <location>
        <begin position="142"/>
        <end position="171"/>
    </location>
</feature>
<dbReference type="Gene3D" id="3.30.70.330">
    <property type="match status" value="1"/>
</dbReference>
<evidence type="ECO:0000259" key="4">
    <source>
        <dbReference type="PROSITE" id="PS50102"/>
    </source>
</evidence>
<keyword evidence="1" id="KW-0862">Zinc</keyword>
<evidence type="ECO:0000256" key="1">
    <source>
        <dbReference type="PROSITE-ProRule" id="PRU00047"/>
    </source>
</evidence>
<dbReference type="AlphaFoldDB" id="A0A7L1GGI9"/>
<feature type="non-terminal residue" evidence="6">
    <location>
        <position position="1"/>
    </location>
</feature>
<dbReference type="SMART" id="SM00360">
    <property type="entry name" value="RRM"/>
    <property type="match status" value="1"/>
</dbReference>
<dbReference type="InterPro" id="IPR050907">
    <property type="entry name" value="SRSF"/>
</dbReference>
<dbReference type="PANTHER" id="PTHR23147">
    <property type="entry name" value="SERINE/ARGININE RICH SPLICING FACTOR"/>
    <property type="match status" value="1"/>
</dbReference>
<dbReference type="InterPro" id="IPR036875">
    <property type="entry name" value="Znf_CCHC_sf"/>
</dbReference>
<evidence type="ECO:0000313" key="6">
    <source>
        <dbReference type="EMBL" id="NXN13173.1"/>
    </source>
</evidence>
<feature type="domain" description="RRM" evidence="4">
    <location>
        <begin position="2"/>
        <end position="75"/>
    </location>
</feature>
<dbReference type="SUPFAM" id="SSF54928">
    <property type="entry name" value="RNA-binding domain, RBD"/>
    <property type="match status" value="1"/>
</dbReference>
<dbReference type="CDD" id="cd12646">
    <property type="entry name" value="RRM_SRSF7"/>
    <property type="match status" value="1"/>
</dbReference>
<dbReference type="FunFam" id="3.30.70.330:FF:000078">
    <property type="entry name" value="serine/arginine-rich splicing factor 7 isoform X1"/>
    <property type="match status" value="1"/>
</dbReference>
<feature type="region of interest" description="Disordered" evidence="3">
    <location>
        <begin position="133"/>
        <end position="171"/>
    </location>
</feature>
<accession>A0A7L1GGI9</accession>
<dbReference type="Proteomes" id="UP000557230">
    <property type="component" value="Unassembled WGS sequence"/>
</dbReference>
<dbReference type="InterPro" id="IPR012677">
    <property type="entry name" value="Nucleotide-bd_a/b_plait_sf"/>
</dbReference>